<proteinExistence type="inferred from homology"/>
<dbReference type="InterPro" id="IPR008271">
    <property type="entry name" value="Ser/Thr_kinase_AS"/>
</dbReference>
<evidence type="ECO:0000313" key="6">
    <source>
        <dbReference type="Proteomes" id="UP000317650"/>
    </source>
</evidence>
<feature type="compositionally biased region" description="Basic and acidic residues" evidence="3">
    <location>
        <begin position="47"/>
        <end position="82"/>
    </location>
</feature>
<evidence type="ECO:0000256" key="3">
    <source>
        <dbReference type="SAM" id="MobiDB-lite"/>
    </source>
</evidence>
<feature type="region of interest" description="Disordered" evidence="3">
    <location>
        <begin position="1"/>
        <end position="112"/>
    </location>
</feature>
<feature type="compositionally biased region" description="Polar residues" evidence="3">
    <location>
        <begin position="34"/>
        <end position="44"/>
    </location>
</feature>
<dbReference type="SUPFAM" id="SSF56112">
    <property type="entry name" value="Protein kinase-like (PK-like)"/>
    <property type="match status" value="1"/>
</dbReference>
<dbReference type="InterPro" id="IPR011009">
    <property type="entry name" value="Kinase-like_dom_sf"/>
</dbReference>
<evidence type="ECO:0000259" key="4">
    <source>
        <dbReference type="PROSITE" id="PS50011"/>
    </source>
</evidence>
<gene>
    <name evidence="5" type="ORF">C4D60_Mb06t22890</name>
</gene>
<reference evidence="5 6" key="1">
    <citation type="journal article" date="2019" name="Nat. Plants">
        <title>Genome sequencing of Musa balbisiana reveals subgenome evolution and function divergence in polyploid bananas.</title>
        <authorList>
            <person name="Yao X."/>
        </authorList>
    </citation>
    <scope>NUCLEOTIDE SEQUENCE [LARGE SCALE GENOMIC DNA]</scope>
    <source>
        <strain evidence="6">cv. DH-PKW</strain>
        <tissue evidence="5">Leaves</tissue>
    </source>
</reference>
<evidence type="ECO:0000256" key="2">
    <source>
        <dbReference type="ARBA" id="ARBA00012513"/>
    </source>
</evidence>
<dbReference type="EC" id="2.7.11.1" evidence="2"/>
<sequence>MPELRSGVCRGRAQANPVVQAERPSTRRRRAARNQQPVGQNPPATRSPERRDEIGSVEGRGEVRGLGGEEKLEEVGERKMNDYDSGARSPGKLPGGEDETSTAPLPEKVQVSNSPVYKVERKLGKGGFGQVYVGRRISPTDANDRTTGSNAVEVALKFEHRSSKGCNYGPPSEWQVFNTLGGIHGVPRVHYKGRQGDYYVMVHESFCGYPYFKLWICWDRVYGMSGITTRIHNYVHGDVKPENFLLGPPGTSEEKKLFLVDLGLVCYLTTTKWKDSSTSLHIEYDQRLDVFRGTVRYASVHAHLGRMASRRDDLESLAYTLVFLLRGRLPWQGYQGENKGFLVCKKKMATSSEALCCFCLQPFKQFVEYVVNLKFDEEPNYAKCISLFDGIVGLSPDIRPINTDGAQKVGQKRGCLMMDEEDDEQSKKKIRMGMPATQWMSVYNARRPMKQRYYYNVADVRLAQHIEKGNEDGLFISCVASCSNLWALIMDAGTRFTAQVYELSVNFLHKVVELDFLYPSEGIHRRWDNDYRITATAATWDQAAFVLSVPRRKPVDETQETLRTSAFPSQHVKDFAQRTAISHCFPEAMMLLGKR</sequence>
<accession>A0A4S8IR97</accession>
<dbReference type="STRING" id="52838.A0A4S8IR97"/>
<dbReference type="Proteomes" id="UP000317650">
    <property type="component" value="Chromosome 6"/>
</dbReference>
<dbReference type="InterPro" id="IPR055900">
    <property type="entry name" value="DUF7477"/>
</dbReference>
<dbReference type="PROSITE" id="PS50011">
    <property type="entry name" value="PROTEIN_KINASE_DOM"/>
    <property type="match status" value="1"/>
</dbReference>
<dbReference type="GO" id="GO:0004674">
    <property type="term" value="F:protein serine/threonine kinase activity"/>
    <property type="evidence" value="ECO:0007669"/>
    <property type="project" value="UniProtKB-EC"/>
</dbReference>
<dbReference type="Pfam" id="PF24289">
    <property type="entry name" value="DUF7477"/>
    <property type="match status" value="1"/>
</dbReference>
<evidence type="ECO:0000256" key="1">
    <source>
        <dbReference type="ARBA" id="ARBA00005926"/>
    </source>
</evidence>
<dbReference type="SMART" id="SM00220">
    <property type="entry name" value="S_TKc"/>
    <property type="match status" value="1"/>
</dbReference>
<dbReference type="PROSITE" id="PS00108">
    <property type="entry name" value="PROTEIN_KINASE_ST"/>
    <property type="match status" value="1"/>
</dbReference>
<name>A0A4S8IR97_MUSBA</name>
<dbReference type="Gene3D" id="3.30.200.20">
    <property type="entry name" value="Phosphorylase Kinase, domain 1"/>
    <property type="match status" value="1"/>
</dbReference>
<dbReference type="EMBL" id="PYDT01000009">
    <property type="protein sequence ID" value="THU50684.1"/>
    <property type="molecule type" value="Genomic_DNA"/>
</dbReference>
<keyword evidence="6" id="KW-1185">Reference proteome</keyword>
<comment type="caution">
    <text evidence="5">The sequence shown here is derived from an EMBL/GenBank/DDBJ whole genome shotgun (WGS) entry which is preliminary data.</text>
</comment>
<evidence type="ECO:0000313" key="5">
    <source>
        <dbReference type="EMBL" id="THU50684.1"/>
    </source>
</evidence>
<organism evidence="5 6">
    <name type="scientific">Musa balbisiana</name>
    <name type="common">Banana</name>
    <dbReference type="NCBI Taxonomy" id="52838"/>
    <lineage>
        <taxon>Eukaryota</taxon>
        <taxon>Viridiplantae</taxon>
        <taxon>Streptophyta</taxon>
        <taxon>Embryophyta</taxon>
        <taxon>Tracheophyta</taxon>
        <taxon>Spermatophyta</taxon>
        <taxon>Magnoliopsida</taxon>
        <taxon>Liliopsida</taxon>
        <taxon>Zingiberales</taxon>
        <taxon>Musaceae</taxon>
        <taxon>Musa</taxon>
    </lineage>
</organism>
<dbReference type="AlphaFoldDB" id="A0A4S8IR97"/>
<dbReference type="InterPro" id="IPR050235">
    <property type="entry name" value="CK1_Ser-Thr_kinase"/>
</dbReference>
<dbReference type="PANTHER" id="PTHR11909">
    <property type="entry name" value="CASEIN KINASE-RELATED"/>
    <property type="match status" value="1"/>
</dbReference>
<protein>
    <recommendedName>
        <fullName evidence="2">non-specific serine/threonine protein kinase</fullName>
        <ecNumber evidence="2">2.7.11.1</ecNumber>
    </recommendedName>
</protein>
<dbReference type="GO" id="GO:0005524">
    <property type="term" value="F:ATP binding"/>
    <property type="evidence" value="ECO:0007669"/>
    <property type="project" value="InterPro"/>
</dbReference>
<dbReference type="Gene3D" id="1.10.510.10">
    <property type="entry name" value="Transferase(Phosphotransferase) domain 1"/>
    <property type="match status" value="1"/>
</dbReference>
<comment type="similarity">
    <text evidence="1">Belongs to the protein kinase superfamily. CK1 Ser/Thr protein kinase family. Casein kinase I subfamily.</text>
</comment>
<dbReference type="InterPro" id="IPR000719">
    <property type="entry name" value="Prot_kinase_dom"/>
</dbReference>
<feature type="domain" description="Protein kinase" evidence="4">
    <location>
        <begin position="117"/>
        <end position="392"/>
    </location>
</feature>